<dbReference type="AlphaFoldDB" id="A0AB34JGT1"/>
<protein>
    <recommendedName>
        <fullName evidence="4">SAM domain-containing protein</fullName>
    </recommendedName>
</protein>
<evidence type="ECO:0000313" key="3">
    <source>
        <dbReference type="Proteomes" id="UP001515480"/>
    </source>
</evidence>
<evidence type="ECO:0000313" key="2">
    <source>
        <dbReference type="EMBL" id="KAL1520835.1"/>
    </source>
</evidence>
<sequence length="163" mass="17585">MEQLGCERDVAFMTAGMEILSPADLCRLEGLSRRTDLNGLTVRLLKFEESPEGGRWAVLPTSGGSGLKVRPQNLTPLKSSTPPASAALKDITNGGHTLPHKSPRPPSSLSPPEKEQLVTVPFDDDAPKKDSAVSEPFAPSLAKPFRFFLSAVNCMCPMLAEQR</sequence>
<dbReference type="EMBL" id="JBGBPQ010000008">
    <property type="protein sequence ID" value="KAL1520835.1"/>
    <property type="molecule type" value="Genomic_DNA"/>
</dbReference>
<name>A0AB34JGT1_PRYPA</name>
<gene>
    <name evidence="2" type="ORF">AB1Y20_022397</name>
</gene>
<dbReference type="Proteomes" id="UP001515480">
    <property type="component" value="Unassembled WGS sequence"/>
</dbReference>
<proteinExistence type="predicted"/>
<feature type="region of interest" description="Disordered" evidence="1">
    <location>
        <begin position="55"/>
        <end position="135"/>
    </location>
</feature>
<evidence type="ECO:0000256" key="1">
    <source>
        <dbReference type="SAM" id="MobiDB-lite"/>
    </source>
</evidence>
<reference evidence="2 3" key="1">
    <citation type="journal article" date="2024" name="Science">
        <title>Giant polyketide synthase enzymes in the biosynthesis of giant marine polyether toxins.</title>
        <authorList>
            <person name="Fallon T.R."/>
            <person name="Shende V.V."/>
            <person name="Wierzbicki I.H."/>
            <person name="Pendleton A.L."/>
            <person name="Watervoot N.F."/>
            <person name="Auber R.P."/>
            <person name="Gonzalez D.J."/>
            <person name="Wisecaver J.H."/>
            <person name="Moore B.S."/>
        </authorList>
    </citation>
    <scope>NUCLEOTIDE SEQUENCE [LARGE SCALE GENOMIC DNA]</scope>
    <source>
        <strain evidence="2 3">12B1</strain>
    </source>
</reference>
<feature type="compositionally biased region" description="Polar residues" evidence="1">
    <location>
        <begin position="72"/>
        <end position="83"/>
    </location>
</feature>
<evidence type="ECO:0008006" key="4">
    <source>
        <dbReference type="Google" id="ProtNLM"/>
    </source>
</evidence>
<comment type="caution">
    <text evidence="2">The sequence shown here is derived from an EMBL/GenBank/DDBJ whole genome shotgun (WGS) entry which is preliminary data.</text>
</comment>
<organism evidence="2 3">
    <name type="scientific">Prymnesium parvum</name>
    <name type="common">Toxic golden alga</name>
    <dbReference type="NCBI Taxonomy" id="97485"/>
    <lineage>
        <taxon>Eukaryota</taxon>
        <taxon>Haptista</taxon>
        <taxon>Haptophyta</taxon>
        <taxon>Prymnesiophyceae</taxon>
        <taxon>Prymnesiales</taxon>
        <taxon>Prymnesiaceae</taxon>
        <taxon>Prymnesium</taxon>
    </lineage>
</organism>
<keyword evidence="3" id="KW-1185">Reference proteome</keyword>
<accession>A0AB34JGT1</accession>